<evidence type="ECO:0000313" key="3">
    <source>
        <dbReference type="Proteomes" id="UP001597187"/>
    </source>
</evidence>
<evidence type="ECO:0008006" key="4">
    <source>
        <dbReference type="Google" id="ProtNLM"/>
    </source>
</evidence>
<organism evidence="2 3">
    <name type="scientific">Halomarina rubra</name>
    <dbReference type="NCBI Taxonomy" id="2071873"/>
    <lineage>
        <taxon>Archaea</taxon>
        <taxon>Methanobacteriati</taxon>
        <taxon>Methanobacteriota</taxon>
        <taxon>Stenosarchaea group</taxon>
        <taxon>Halobacteria</taxon>
        <taxon>Halobacteriales</taxon>
        <taxon>Natronomonadaceae</taxon>
        <taxon>Halomarina</taxon>
    </lineage>
</organism>
<feature type="compositionally biased region" description="Polar residues" evidence="1">
    <location>
        <begin position="282"/>
        <end position="296"/>
    </location>
</feature>
<feature type="region of interest" description="Disordered" evidence="1">
    <location>
        <begin position="28"/>
        <end position="55"/>
    </location>
</feature>
<keyword evidence="3" id="KW-1185">Reference proteome</keyword>
<dbReference type="EMBL" id="JBHUDC010000001">
    <property type="protein sequence ID" value="MFD1511744.1"/>
    <property type="molecule type" value="Genomic_DNA"/>
</dbReference>
<gene>
    <name evidence="2" type="ORF">ACFSBT_00450</name>
</gene>
<protein>
    <recommendedName>
        <fullName evidence="4">Outer membrane lipoprotein-sorting protein</fullName>
    </recommendedName>
</protein>
<proteinExistence type="predicted"/>
<sequence>MTRPRATSWLCAAVCLLLVCSTLAGCGTSDREGRPTSERTVTPAPVPDAPARLDGELLPGVTREGVADPLRLVDAHVSTLAGTTYTVRRTERRTTPSGTVRSRFDHTIRVGEAGRSHYVLDIQRRTDGDLDRRRIERWVGEGRAVVAETAGNRTVYRPLDSSPATLTDIATNRQGFVRLFSYLDLRVTERVERAGVTHYRLAVSGGTQTLSPLRDVAFVAWVSERGVVREYRLSYLAPTDEGVVRVTVNGSISHLGVTTAPTPPEGVLSTPTPTGTGDPTERSPTVAQSRSASTGRSLAAVHAG</sequence>
<name>A0ABD6AQ00_9EURY</name>
<dbReference type="AlphaFoldDB" id="A0ABD6AQ00"/>
<accession>A0ABD6AQ00</accession>
<comment type="caution">
    <text evidence="2">The sequence shown here is derived from an EMBL/GenBank/DDBJ whole genome shotgun (WGS) entry which is preliminary data.</text>
</comment>
<reference evidence="2 3" key="1">
    <citation type="journal article" date="2019" name="Int. J. Syst. Evol. Microbiol.">
        <title>The Global Catalogue of Microorganisms (GCM) 10K type strain sequencing project: providing services to taxonomists for standard genome sequencing and annotation.</title>
        <authorList>
            <consortium name="The Broad Institute Genomics Platform"/>
            <consortium name="The Broad Institute Genome Sequencing Center for Infectious Disease"/>
            <person name="Wu L."/>
            <person name="Ma J."/>
        </authorList>
    </citation>
    <scope>NUCLEOTIDE SEQUENCE [LARGE SCALE GENOMIC DNA]</scope>
    <source>
        <strain evidence="2 3">CGMCC 1.12563</strain>
    </source>
</reference>
<dbReference type="RefSeq" id="WP_250871731.1">
    <property type="nucleotide sequence ID" value="NZ_JALXFV010000001.1"/>
</dbReference>
<feature type="region of interest" description="Disordered" evidence="1">
    <location>
        <begin position="255"/>
        <end position="304"/>
    </location>
</feature>
<dbReference type="PROSITE" id="PS51257">
    <property type="entry name" value="PROKAR_LIPOPROTEIN"/>
    <property type="match status" value="1"/>
</dbReference>
<evidence type="ECO:0000256" key="1">
    <source>
        <dbReference type="SAM" id="MobiDB-lite"/>
    </source>
</evidence>
<evidence type="ECO:0000313" key="2">
    <source>
        <dbReference type="EMBL" id="MFD1511744.1"/>
    </source>
</evidence>
<dbReference type="Proteomes" id="UP001597187">
    <property type="component" value="Unassembled WGS sequence"/>
</dbReference>